<evidence type="ECO:0000313" key="4">
    <source>
        <dbReference type="Proteomes" id="UP000824540"/>
    </source>
</evidence>
<dbReference type="OrthoDB" id="6252479at2759"/>
<reference evidence="3" key="1">
    <citation type="thesis" date="2021" institute="BYU ScholarsArchive" country="Provo, UT, USA">
        <title>Applications of and Algorithms for Genome Assembly and Genomic Analyses with an Emphasis on Marine Teleosts.</title>
        <authorList>
            <person name="Pickett B.D."/>
        </authorList>
    </citation>
    <scope>NUCLEOTIDE SEQUENCE</scope>
    <source>
        <strain evidence="3">HI-2016</strain>
    </source>
</reference>
<keyword evidence="1" id="KW-0812">Transmembrane</keyword>
<keyword evidence="4" id="KW-1185">Reference proteome</keyword>
<dbReference type="EMBL" id="JAFBMS010000122">
    <property type="protein sequence ID" value="KAG9335350.1"/>
    <property type="molecule type" value="Genomic_DNA"/>
</dbReference>
<feature type="non-terminal residue" evidence="3">
    <location>
        <position position="1"/>
    </location>
</feature>
<accession>A0A8T2N7H8</accession>
<feature type="domain" description="Cadherin cytoplasmic C-terminal" evidence="2">
    <location>
        <begin position="9"/>
        <end position="116"/>
    </location>
</feature>
<proteinExistence type="predicted"/>
<dbReference type="Pfam" id="PF16492">
    <property type="entry name" value="Cadherin_C_2"/>
    <property type="match status" value="1"/>
</dbReference>
<keyword evidence="1" id="KW-0472">Membrane</keyword>
<name>A0A8T2N7H8_9TELE</name>
<organism evidence="3 4">
    <name type="scientific">Albula glossodonta</name>
    <name type="common">roundjaw bonefish</name>
    <dbReference type="NCBI Taxonomy" id="121402"/>
    <lineage>
        <taxon>Eukaryota</taxon>
        <taxon>Metazoa</taxon>
        <taxon>Chordata</taxon>
        <taxon>Craniata</taxon>
        <taxon>Vertebrata</taxon>
        <taxon>Euteleostomi</taxon>
        <taxon>Actinopterygii</taxon>
        <taxon>Neopterygii</taxon>
        <taxon>Teleostei</taxon>
        <taxon>Albuliformes</taxon>
        <taxon>Albulidae</taxon>
        <taxon>Albula</taxon>
    </lineage>
</organism>
<evidence type="ECO:0000313" key="3">
    <source>
        <dbReference type="EMBL" id="KAG9335350.1"/>
    </source>
</evidence>
<dbReference type="InterPro" id="IPR032455">
    <property type="entry name" value="Cadherin_C"/>
</dbReference>
<keyword evidence="1" id="KW-1133">Transmembrane helix</keyword>
<dbReference type="Proteomes" id="UP000824540">
    <property type="component" value="Unassembled WGS sequence"/>
</dbReference>
<gene>
    <name evidence="3" type="ORF">JZ751_005352</name>
</gene>
<dbReference type="AlphaFoldDB" id="A0A8T2N7H8"/>
<sequence length="228" mass="24482">MSPQPPTSLPLYLIVSLGSVSFLFLVAILVLAAIKGYRDRHSIRGYSLSLSACCGFRSEASTEVLKNSNLNLEISAAAKLQRNCAEGAGSGSVSRAYCYKMCLTPDSTRSDFMFLKPYSQAAGAPQNNAQNHGAGNITSIAAQPRQRELLYAAECVVPYAVECVEDRTALSPLCTANFKTSPPVAGVPSTAWTPRYVTVATQHPPELPPDYQHNVYNPSSHCSHTLGP</sequence>
<protein>
    <recommendedName>
        <fullName evidence="2">Cadherin cytoplasmic C-terminal domain-containing protein</fullName>
    </recommendedName>
</protein>
<evidence type="ECO:0000259" key="2">
    <source>
        <dbReference type="Pfam" id="PF16492"/>
    </source>
</evidence>
<feature type="transmembrane region" description="Helical" evidence="1">
    <location>
        <begin position="12"/>
        <end position="34"/>
    </location>
</feature>
<comment type="caution">
    <text evidence="3">The sequence shown here is derived from an EMBL/GenBank/DDBJ whole genome shotgun (WGS) entry which is preliminary data.</text>
</comment>
<evidence type="ECO:0000256" key="1">
    <source>
        <dbReference type="SAM" id="Phobius"/>
    </source>
</evidence>